<evidence type="ECO:0000256" key="4">
    <source>
        <dbReference type="ARBA" id="ARBA00022917"/>
    </source>
</evidence>
<dbReference type="OMA" id="FMDKRDN"/>
<keyword evidence="1 5" id="KW-0963">Cytoplasm</keyword>
<comment type="domain">
    <text evidence="5">The RNA gate region regulates mRNA cap recognition to prevent promiscuous mRNA-binding before assembly of eif3d into the full eukaryotic translation initiation factor 3 (eIF-3) complex.</text>
</comment>
<dbReference type="AlphaFoldDB" id="A0A0D2W045"/>
<evidence type="ECO:0000313" key="8">
    <source>
        <dbReference type="Proteomes" id="UP000008743"/>
    </source>
</evidence>
<keyword evidence="8" id="KW-1185">Reference proteome</keyword>
<dbReference type="HAMAP" id="MF_03003">
    <property type="entry name" value="eIF3d"/>
    <property type="match status" value="1"/>
</dbReference>
<keyword evidence="2 5" id="KW-0396">Initiation factor</keyword>
<accession>A0A0D2W045</accession>
<dbReference type="GO" id="GO:0001732">
    <property type="term" value="P:formation of cytoplasmic translation initiation complex"/>
    <property type="evidence" value="ECO:0007669"/>
    <property type="project" value="UniProtKB-UniRule"/>
</dbReference>
<dbReference type="GO" id="GO:0005852">
    <property type="term" value="C:eukaryotic translation initiation factor 3 complex"/>
    <property type="evidence" value="ECO:0007669"/>
    <property type="project" value="UniProtKB-UniRule"/>
</dbReference>
<feature type="compositionally biased region" description="Low complexity" evidence="6">
    <location>
        <begin position="135"/>
        <end position="145"/>
    </location>
</feature>
<feature type="compositionally biased region" description="Gly residues" evidence="6">
    <location>
        <begin position="146"/>
        <end position="163"/>
    </location>
</feature>
<feature type="compositionally biased region" description="Acidic residues" evidence="6">
    <location>
        <begin position="548"/>
        <end position="561"/>
    </location>
</feature>
<comment type="subunit">
    <text evidence="5">Component of the eukaryotic translation initiation factor 3 (eIF-3) complex.</text>
</comment>
<dbReference type="GO" id="GO:0016282">
    <property type="term" value="C:eukaryotic 43S preinitiation complex"/>
    <property type="evidence" value="ECO:0007669"/>
    <property type="project" value="UniProtKB-UniRule"/>
</dbReference>
<evidence type="ECO:0000256" key="1">
    <source>
        <dbReference type="ARBA" id="ARBA00022490"/>
    </source>
</evidence>
<dbReference type="eggNOG" id="KOG2479">
    <property type="taxonomic scope" value="Eukaryota"/>
</dbReference>
<dbReference type="GO" id="GO:0003743">
    <property type="term" value="F:translation initiation factor activity"/>
    <property type="evidence" value="ECO:0007669"/>
    <property type="project" value="UniProtKB-UniRule"/>
</dbReference>
<organism evidence="7 8">
    <name type="scientific">Capsaspora owczarzaki (strain ATCC 30864)</name>
    <dbReference type="NCBI Taxonomy" id="595528"/>
    <lineage>
        <taxon>Eukaryota</taxon>
        <taxon>Filasterea</taxon>
        <taxon>Capsaspora</taxon>
    </lineage>
</organism>
<feature type="region of interest" description="RNA gate" evidence="5">
    <location>
        <begin position="298"/>
        <end position="312"/>
    </location>
</feature>
<dbReference type="Proteomes" id="UP000008743">
    <property type="component" value="Unassembled WGS sequence"/>
</dbReference>
<evidence type="ECO:0000256" key="5">
    <source>
        <dbReference type="HAMAP-Rule" id="MF_03003"/>
    </source>
</evidence>
<feature type="region of interest" description="Disordered" evidence="6">
    <location>
        <begin position="547"/>
        <end position="578"/>
    </location>
</feature>
<dbReference type="Pfam" id="PF05091">
    <property type="entry name" value="eIF-3_zeta"/>
    <property type="match status" value="1"/>
</dbReference>
<proteinExistence type="inferred from homology"/>
<sequence length="578" mass="64149">MAAAAESKPAFRMPKLHNNPTGWGPSAGPEQFDDTLYQPFSKADRLGRVADWTNTLYPQDNKRAYRQYQQYGAQGSTAFTYYHGEDESSFSLVDNSRQQPRSKYGSKRPATNIRRPGFGPGRGGALGLQNSMRAGTQNNQWNNQRGGRGGYYGQGRRAGGYGRGDGRLNRGNAWSVEVQPEWKLLEEIDFGKLNNLQMTVQDPEELGLYGNVGVFDRAFDTLTTKSDKALVSTSRFFNRVTAIDDPVLREHAKNGGQVFATDNVIAAIMSCTRSVYSFDIVVEKIGDKLFLYQRDNSDLDFLTVDETSPDPPHDDGDGSINAPRKLAVEATLVNQYFTQQVLKKNSIVSIGKSNPFLDTVPEKAEAAAVGYRYRRWNIGTDLNLVCRCEVDGLLVSKKPEELTEDTDAFVMVKALTEYDSKASGSLDWRQKLDIQRGALLATALKNNLFKVCRWAAAASLSGASQIRVGFVSRASPRDNTRHTVLGTSSLRPKELAQQINFQLSNGWAVLRTVIDACRKQTDGKYLLLKDPSKRSIVLYSIPQGTFEEASDDEEEEDDDTVNEFASDIAPSQADEAEQ</sequence>
<comment type="function">
    <text evidence="5">mRNA cap-binding component of the eukaryotic translation initiation factor 3 (eIF-3) complex, which is involved in protein synthesis of a specialized repertoire of mRNAs and, together with other initiation factors, stimulates binding of mRNA and methionyl-tRNAi to the 40S ribosome. The eIF-3 complex specifically targets and initiates translation of a subset of mRNAs involved in cell proliferation. In the eIF-3 complex, eif3d specifically recognizes and binds the 7-methylguanosine cap of a subset of mRNAs.</text>
</comment>
<dbReference type="RefSeq" id="XP_004343228.1">
    <property type="nucleotide sequence ID" value="XM_004343178.2"/>
</dbReference>
<dbReference type="GO" id="GO:0002191">
    <property type="term" value="P:cap-dependent translational initiation"/>
    <property type="evidence" value="ECO:0007669"/>
    <property type="project" value="UniProtKB-UniRule"/>
</dbReference>
<dbReference type="STRING" id="595528.A0A0D2W045"/>
<evidence type="ECO:0000256" key="2">
    <source>
        <dbReference type="ARBA" id="ARBA00022540"/>
    </source>
</evidence>
<dbReference type="OrthoDB" id="3168162at2759"/>
<reference evidence="8" key="1">
    <citation type="submission" date="2011-02" db="EMBL/GenBank/DDBJ databases">
        <title>The Genome Sequence of Capsaspora owczarzaki ATCC 30864.</title>
        <authorList>
            <person name="Russ C."/>
            <person name="Cuomo C."/>
            <person name="Burger G."/>
            <person name="Gray M.W."/>
            <person name="Holland P.W.H."/>
            <person name="King N."/>
            <person name="Lang F.B.F."/>
            <person name="Roger A.J."/>
            <person name="Ruiz-Trillo I."/>
            <person name="Young S.K."/>
            <person name="Zeng Q."/>
            <person name="Gargeya S."/>
            <person name="Alvarado L."/>
            <person name="Berlin A."/>
            <person name="Chapman S.B."/>
            <person name="Chen Z."/>
            <person name="Freedman E."/>
            <person name="Gellesch M."/>
            <person name="Goldberg J."/>
            <person name="Griggs A."/>
            <person name="Gujja S."/>
            <person name="Heilman E."/>
            <person name="Heiman D."/>
            <person name="Howarth C."/>
            <person name="Mehta T."/>
            <person name="Neiman D."/>
            <person name="Pearson M."/>
            <person name="Roberts A."/>
            <person name="Saif S."/>
            <person name="Shea T."/>
            <person name="Shenoy N."/>
            <person name="Sisk P."/>
            <person name="Stolte C."/>
            <person name="Sykes S."/>
            <person name="White J."/>
            <person name="Yandava C."/>
            <person name="Haas B."/>
            <person name="Nusbaum C."/>
            <person name="Birren B."/>
        </authorList>
    </citation>
    <scope>NUCLEOTIDE SEQUENCE</scope>
    <source>
        <strain evidence="8">ATCC 30864</strain>
    </source>
</reference>
<dbReference type="EMBL" id="KE346374">
    <property type="protein sequence ID" value="KJE97527.1"/>
    <property type="molecule type" value="Genomic_DNA"/>
</dbReference>
<dbReference type="GO" id="GO:0098808">
    <property type="term" value="F:mRNA cap binding"/>
    <property type="evidence" value="ECO:0007669"/>
    <property type="project" value="UniProtKB-UniRule"/>
</dbReference>
<comment type="similarity">
    <text evidence="5">Belongs to the eIF-3 subunit D family.</text>
</comment>
<evidence type="ECO:0000256" key="3">
    <source>
        <dbReference type="ARBA" id="ARBA00022884"/>
    </source>
</evidence>
<comment type="subcellular location">
    <subcellularLocation>
        <location evidence="5">Cytoplasm</location>
    </subcellularLocation>
</comment>
<feature type="region of interest" description="Disordered" evidence="6">
    <location>
        <begin position="90"/>
        <end position="164"/>
    </location>
</feature>
<dbReference type="PIRSF" id="PIRSF016281">
    <property type="entry name" value="EIF-3_zeta"/>
    <property type="match status" value="1"/>
</dbReference>
<dbReference type="InterPro" id="IPR007783">
    <property type="entry name" value="eIF3d"/>
</dbReference>
<evidence type="ECO:0000256" key="6">
    <source>
        <dbReference type="SAM" id="MobiDB-lite"/>
    </source>
</evidence>
<gene>
    <name evidence="7" type="ORF">CAOG_007369</name>
</gene>
<dbReference type="FunCoup" id="A0A0D2W045">
    <property type="interactions" value="757"/>
</dbReference>
<feature type="region of interest" description="Disordered" evidence="6">
    <location>
        <begin position="1"/>
        <end position="28"/>
    </location>
</feature>
<name>A0A0D2W045_CAPO3</name>
<evidence type="ECO:0000313" key="7">
    <source>
        <dbReference type="EMBL" id="KJE97527.1"/>
    </source>
</evidence>
<dbReference type="GO" id="GO:0033290">
    <property type="term" value="C:eukaryotic 48S preinitiation complex"/>
    <property type="evidence" value="ECO:0007669"/>
    <property type="project" value="UniProtKB-UniRule"/>
</dbReference>
<dbReference type="PANTHER" id="PTHR12399:SF0">
    <property type="entry name" value="EUKARYOTIC TRANSLATION INITIATION FACTOR 3 SUBUNIT D"/>
    <property type="match status" value="1"/>
</dbReference>
<protein>
    <recommendedName>
        <fullName evidence="5">Eukaryotic translation initiation factor 3 subunit D</fullName>
        <shortName evidence="5">eIF3d</shortName>
    </recommendedName>
    <alternativeName>
        <fullName evidence="5">Eukaryotic translation initiation factor 3 subunit 7</fullName>
    </alternativeName>
</protein>
<keyword evidence="4 5" id="KW-0648">Protein biosynthesis</keyword>
<dbReference type="InParanoid" id="A0A0D2W045"/>
<keyword evidence="3" id="KW-0694">RNA-binding</keyword>
<dbReference type="PANTHER" id="PTHR12399">
    <property type="entry name" value="EUKARYOTIC TRANSLATION INITIATION FACTOR 3 SUBUNIT 7"/>
    <property type="match status" value="1"/>
</dbReference>
<dbReference type="PhylomeDB" id="A0A0D2W045"/>
<feature type="compositionally biased region" description="Polar residues" evidence="6">
    <location>
        <begin position="90"/>
        <end position="101"/>
    </location>
</feature>